<accession>A0ACC0NQA5</accession>
<comment type="caution">
    <text evidence="1">The sequence shown here is derived from an EMBL/GenBank/DDBJ whole genome shotgun (WGS) entry which is preliminary data.</text>
</comment>
<sequence>MISEIVLKVKEDWARAIAASEAAARAEREQKEREELLRDVEAEERARAEVQWPSVTAVTEAGAMRRPGFSAEAYVPPTPHLFVPSGIAAYVPQRTEYDDKLVLRDPEVHIANTWSEKEVATEQEEEQMARAYLLYLFGATLYTGRRSKVHLSYLPALRDLRTASRFDWAGPALGAAYGFLGNSLRTEQSTAGYWRVWELWAYEVLRMYPPKCKPPDLITLPRALIWSKKNMGTKEGRGDLNAFRLYLDDLRASKINWASWRVVGPEPEYLARSRAVTASRVPNEWVNEAIRRMLAMENVIRRVASGMPLELRYPEEKCRIMICERPSQEERDPKRARVAMLAATEEEEEEGEEEEEEGEEEEEEWRPSTNSGSDNSADDPPYK</sequence>
<proteinExistence type="predicted"/>
<keyword evidence="2" id="KW-1185">Reference proteome</keyword>
<organism evidence="1 2">
    <name type="scientific">Rhododendron molle</name>
    <name type="common">Chinese azalea</name>
    <name type="synonym">Azalea mollis</name>
    <dbReference type="NCBI Taxonomy" id="49168"/>
    <lineage>
        <taxon>Eukaryota</taxon>
        <taxon>Viridiplantae</taxon>
        <taxon>Streptophyta</taxon>
        <taxon>Embryophyta</taxon>
        <taxon>Tracheophyta</taxon>
        <taxon>Spermatophyta</taxon>
        <taxon>Magnoliopsida</taxon>
        <taxon>eudicotyledons</taxon>
        <taxon>Gunneridae</taxon>
        <taxon>Pentapetalae</taxon>
        <taxon>asterids</taxon>
        <taxon>Ericales</taxon>
        <taxon>Ericaceae</taxon>
        <taxon>Ericoideae</taxon>
        <taxon>Rhodoreae</taxon>
        <taxon>Rhododendron</taxon>
    </lineage>
</organism>
<dbReference type="EMBL" id="CM046392">
    <property type="protein sequence ID" value="KAI8555064.1"/>
    <property type="molecule type" value="Genomic_DNA"/>
</dbReference>
<name>A0ACC0NQA5_RHOML</name>
<evidence type="ECO:0000313" key="2">
    <source>
        <dbReference type="Proteomes" id="UP001062846"/>
    </source>
</evidence>
<dbReference type="Proteomes" id="UP001062846">
    <property type="component" value="Chromosome 5"/>
</dbReference>
<evidence type="ECO:0000313" key="1">
    <source>
        <dbReference type="EMBL" id="KAI8555064.1"/>
    </source>
</evidence>
<gene>
    <name evidence="1" type="ORF">RHMOL_Rhmol05G0145600</name>
</gene>
<protein>
    <submittedName>
        <fullName evidence="1">Uncharacterized protein</fullName>
    </submittedName>
</protein>
<reference evidence="1" key="1">
    <citation type="submission" date="2022-02" db="EMBL/GenBank/DDBJ databases">
        <title>Plant Genome Project.</title>
        <authorList>
            <person name="Zhang R.-G."/>
        </authorList>
    </citation>
    <scope>NUCLEOTIDE SEQUENCE</scope>
    <source>
        <strain evidence="1">AT1</strain>
    </source>
</reference>